<feature type="compositionally biased region" description="Basic and acidic residues" evidence="1">
    <location>
        <begin position="362"/>
        <end position="380"/>
    </location>
</feature>
<dbReference type="EMBL" id="CP092423">
    <property type="protein sequence ID" value="ULP40947.1"/>
    <property type="molecule type" value="Genomic_DNA"/>
</dbReference>
<gene>
    <name evidence="4" type="ORF">MJO58_18765</name>
</gene>
<sequence>MPKTSDSWKPGFSTVAGIKAIAAGNYVDGVFNLGLALGQAGYAVGKNYIPEGKFGPRKDDGESLAKAFGVEAQILERGIQIVTALTLLLGSGKEQGQTYEAASSYFKLAWENLKDATVADDSWSGTAADAYNARNAQQIELATILADLDLQVAALLQQNSDTLGICKVTLTGVRALYTVCVPIASAIRWWYGPAGVAMSITFQWAVLLIGLPIALSACVVAFSQAAENGASLTAITEGYTAAAASATVTGAEYAAPKQAPASKSMVSEFDQLSGAGSSAAVSGGFDELASLPTGAPSRSTGDTSYAGGIPKDESPGAPSGSAVPQTTGAPAYAAAGLGQVPSQPPGSRASSVSSAVSGAKGADARDAGVDKEVDKEDFTARDVQGAAAGAEAGESAPVDTAADGAKREREGVR</sequence>
<name>A0ABY3UU38_MYCLN</name>
<dbReference type="InterPro" id="IPR043796">
    <property type="entry name" value="ESX-1_EspA/EspE-like"/>
</dbReference>
<keyword evidence="2" id="KW-0472">Membrane</keyword>
<feature type="transmembrane region" description="Helical" evidence="2">
    <location>
        <begin position="175"/>
        <end position="191"/>
    </location>
</feature>
<evidence type="ECO:0000313" key="4">
    <source>
        <dbReference type="EMBL" id="ULP40947.1"/>
    </source>
</evidence>
<feature type="transmembrane region" description="Helical" evidence="2">
    <location>
        <begin position="203"/>
        <end position="222"/>
    </location>
</feature>
<feature type="domain" description="ESX-1 secretion-associated protein EspA/EspE-like" evidence="3">
    <location>
        <begin position="90"/>
        <end position="162"/>
    </location>
</feature>
<accession>A0ABY3UU38</accession>
<evidence type="ECO:0000256" key="1">
    <source>
        <dbReference type="SAM" id="MobiDB-lite"/>
    </source>
</evidence>
<keyword evidence="2" id="KW-1133">Transmembrane helix</keyword>
<evidence type="ECO:0000313" key="5">
    <source>
        <dbReference type="Proteomes" id="UP001055171"/>
    </source>
</evidence>
<protein>
    <recommendedName>
        <fullName evidence="3">ESX-1 secretion-associated protein EspA/EspE-like domain-containing protein</fullName>
    </recommendedName>
</protein>
<dbReference type="RefSeq" id="WP_239720477.1">
    <property type="nucleotide sequence ID" value="NZ_CP092423.2"/>
</dbReference>
<dbReference type="Proteomes" id="UP001055171">
    <property type="component" value="Chromosome"/>
</dbReference>
<dbReference type="Pfam" id="PF18879">
    <property type="entry name" value="EspA_EspE"/>
    <property type="match status" value="1"/>
</dbReference>
<organism evidence="4 5">
    <name type="scientific">Mycobacterium lentiflavum</name>
    <dbReference type="NCBI Taxonomy" id="141349"/>
    <lineage>
        <taxon>Bacteria</taxon>
        <taxon>Bacillati</taxon>
        <taxon>Actinomycetota</taxon>
        <taxon>Actinomycetes</taxon>
        <taxon>Mycobacteriales</taxon>
        <taxon>Mycobacteriaceae</taxon>
        <taxon>Mycobacterium</taxon>
        <taxon>Mycobacterium simiae complex</taxon>
    </lineage>
</organism>
<reference evidence="4" key="1">
    <citation type="submission" date="2022-08" db="EMBL/GenBank/DDBJ databases">
        <title>Complete genome sequence of 14 non-tuberculosis mycobacteria type-strains.</title>
        <authorList>
            <person name="Igarashi Y."/>
            <person name="Osugi A."/>
            <person name="Mitarai S."/>
        </authorList>
    </citation>
    <scope>NUCLEOTIDE SEQUENCE</scope>
    <source>
        <strain evidence="4">ATCC 51985</strain>
    </source>
</reference>
<evidence type="ECO:0000256" key="2">
    <source>
        <dbReference type="SAM" id="Phobius"/>
    </source>
</evidence>
<feature type="region of interest" description="Disordered" evidence="1">
    <location>
        <begin position="290"/>
        <end position="413"/>
    </location>
</feature>
<keyword evidence="2" id="KW-0812">Transmembrane</keyword>
<proteinExistence type="predicted"/>
<feature type="compositionally biased region" description="Low complexity" evidence="1">
    <location>
        <begin position="346"/>
        <end position="361"/>
    </location>
</feature>
<keyword evidence="5" id="KW-1185">Reference proteome</keyword>
<evidence type="ECO:0000259" key="3">
    <source>
        <dbReference type="Pfam" id="PF18879"/>
    </source>
</evidence>
<feature type="compositionally biased region" description="Low complexity" evidence="1">
    <location>
        <begin position="385"/>
        <end position="396"/>
    </location>
</feature>
<feature type="compositionally biased region" description="Basic and acidic residues" evidence="1">
    <location>
        <begin position="404"/>
        <end position="413"/>
    </location>
</feature>